<dbReference type="InterPro" id="IPR000962">
    <property type="entry name" value="Znf_DskA_TraR"/>
</dbReference>
<protein>
    <submittedName>
        <fullName evidence="7">Transcriptional regulator, TraR/DksA family</fullName>
    </submittedName>
</protein>
<dbReference type="Proteomes" id="UP000317557">
    <property type="component" value="Unassembled WGS sequence"/>
</dbReference>
<keyword evidence="8" id="KW-1185">Reference proteome</keyword>
<feature type="zinc finger region" description="dksA C4-type" evidence="4">
    <location>
        <begin position="103"/>
        <end position="127"/>
    </location>
</feature>
<dbReference type="OrthoDB" id="9811543at2"/>
<sequence length="143" mass="16565">MSKQETPVNNTPFSEEELDHFKELLNEEKEEAQNKIETFQERVEELEEKLNDTTSSAAHHQGNIASSEEEREKYYTMIEREKEKIEDIKVALDKIEAGNYGICNVTGKPIAKERLEVVPHAKYSKEAKESQTGTVQRDRMQVH</sequence>
<feature type="region of interest" description="Disordered" evidence="5">
    <location>
        <begin position="122"/>
        <end position="143"/>
    </location>
</feature>
<evidence type="ECO:0000256" key="2">
    <source>
        <dbReference type="ARBA" id="ARBA00022771"/>
    </source>
</evidence>
<evidence type="ECO:0000313" key="8">
    <source>
        <dbReference type="Proteomes" id="UP000317557"/>
    </source>
</evidence>
<dbReference type="SUPFAM" id="SSF109635">
    <property type="entry name" value="DnaK suppressor protein DksA, alpha-hairpin domain"/>
    <property type="match status" value="1"/>
</dbReference>
<dbReference type="InterPro" id="IPR020458">
    <property type="entry name" value="Znf_DskA_TraR_CS"/>
</dbReference>
<evidence type="ECO:0000313" key="7">
    <source>
        <dbReference type="EMBL" id="SMO63549.1"/>
    </source>
</evidence>
<dbReference type="GO" id="GO:0008270">
    <property type="term" value="F:zinc ion binding"/>
    <property type="evidence" value="ECO:0007669"/>
    <property type="project" value="UniProtKB-KW"/>
</dbReference>
<keyword evidence="1" id="KW-0479">Metal-binding</keyword>
<dbReference type="PANTHER" id="PTHR33823">
    <property type="entry name" value="RNA POLYMERASE-BINDING TRANSCRIPTION FACTOR DKSA-RELATED"/>
    <property type="match status" value="1"/>
</dbReference>
<dbReference type="PROSITE" id="PS51128">
    <property type="entry name" value="ZF_DKSA_2"/>
    <property type="match status" value="1"/>
</dbReference>
<dbReference type="InterPro" id="IPR037187">
    <property type="entry name" value="DnaK_N"/>
</dbReference>
<feature type="compositionally biased region" description="Polar residues" evidence="5">
    <location>
        <begin position="52"/>
        <end position="66"/>
    </location>
</feature>
<dbReference type="AlphaFoldDB" id="A0A521CVR8"/>
<name>A0A521CVR8_9BACT</name>
<dbReference type="PROSITE" id="PS01102">
    <property type="entry name" value="ZF_DKSA_1"/>
    <property type="match status" value="1"/>
</dbReference>
<reference evidence="7 8" key="1">
    <citation type="submission" date="2017-05" db="EMBL/GenBank/DDBJ databases">
        <authorList>
            <person name="Varghese N."/>
            <person name="Submissions S."/>
        </authorList>
    </citation>
    <scope>NUCLEOTIDE SEQUENCE [LARGE SCALE GENOMIC DNA]</scope>
    <source>
        <strain evidence="7 8">DSM 21985</strain>
    </source>
</reference>
<dbReference type="Pfam" id="PF01258">
    <property type="entry name" value="zf-dskA_traR"/>
    <property type="match status" value="1"/>
</dbReference>
<organism evidence="7 8">
    <name type="scientific">Gracilimonas mengyeensis</name>
    <dbReference type="NCBI Taxonomy" id="1302730"/>
    <lineage>
        <taxon>Bacteria</taxon>
        <taxon>Pseudomonadati</taxon>
        <taxon>Balneolota</taxon>
        <taxon>Balneolia</taxon>
        <taxon>Balneolales</taxon>
        <taxon>Balneolaceae</taxon>
        <taxon>Gracilimonas</taxon>
    </lineage>
</organism>
<proteinExistence type="predicted"/>
<keyword evidence="2" id="KW-0863">Zinc-finger</keyword>
<dbReference type="Gene3D" id="1.20.120.910">
    <property type="entry name" value="DksA, coiled-coil domain"/>
    <property type="match status" value="1"/>
</dbReference>
<gene>
    <name evidence="7" type="ORF">SAMN06265219_106145</name>
</gene>
<evidence type="ECO:0000259" key="6">
    <source>
        <dbReference type="Pfam" id="PF01258"/>
    </source>
</evidence>
<dbReference type="EMBL" id="FXTP01000006">
    <property type="protein sequence ID" value="SMO63549.1"/>
    <property type="molecule type" value="Genomic_DNA"/>
</dbReference>
<evidence type="ECO:0000256" key="3">
    <source>
        <dbReference type="ARBA" id="ARBA00022833"/>
    </source>
</evidence>
<accession>A0A521CVR8</accession>
<feature type="region of interest" description="Disordered" evidence="5">
    <location>
        <begin position="46"/>
        <end position="72"/>
    </location>
</feature>
<keyword evidence="3" id="KW-0862">Zinc</keyword>
<evidence type="ECO:0000256" key="4">
    <source>
        <dbReference type="PROSITE-ProRule" id="PRU00510"/>
    </source>
</evidence>
<evidence type="ECO:0000256" key="1">
    <source>
        <dbReference type="ARBA" id="ARBA00022723"/>
    </source>
</evidence>
<feature type="domain" description="Zinc finger DksA/TraR C4-type" evidence="6">
    <location>
        <begin position="98"/>
        <end position="130"/>
    </location>
</feature>
<dbReference type="RefSeq" id="WP_142454171.1">
    <property type="nucleotide sequence ID" value="NZ_FXTP01000006.1"/>
</dbReference>
<evidence type="ECO:0000256" key="5">
    <source>
        <dbReference type="SAM" id="MobiDB-lite"/>
    </source>
</evidence>